<dbReference type="EMBL" id="NAJM01000028">
    <property type="protein sequence ID" value="RVX69556.1"/>
    <property type="molecule type" value="Genomic_DNA"/>
</dbReference>
<dbReference type="Proteomes" id="UP000288859">
    <property type="component" value="Unassembled WGS sequence"/>
</dbReference>
<comment type="subcellular location">
    <subcellularLocation>
        <location evidence="1">Membrane</location>
        <topology evidence="1">Multi-pass membrane protein</topology>
    </subcellularLocation>
</comment>
<protein>
    <recommendedName>
        <fullName evidence="8">Parasitic phase-specific protein PSP-1</fullName>
    </recommendedName>
</protein>
<comment type="caution">
    <text evidence="6">The sequence shown here is derived from an EMBL/GenBank/DDBJ whole genome shotgun (WGS) entry which is preliminary data.</text>
</comment>
<evidence type="ECO:0000256" key="5">
    <source>
        <dbReference type="SAM" id="Phobius"/>
    </source>
</evidence>
<evidence type="ECO:0000256" key="4">
    <source>
        <dbReference type="ARBA" id="ARBA00023136"/>
    </source>
</evidence>
<evidence type="ECO:0000313" key="7">
    <source>
        <dbReference type="Proteomes" id="UP000288859"/>
    </source>
</evidence>
<dbReference type="InterPro" id="IPR007568">
    <property type="entry name" value="RTA1"/>
</dbReference>
<evidence type="ECO:0000313" key="6">
    <source>
        <dbReference type="EMBL" id="RVX69556.1"/>
    </source>
</evidence>
<feature type="transmembrane region" description="Helical" evidence="5">
    <location>
        <begin position="250"/>
        <end position="268"/>
    </location>
</feature>
<proteinExistence type="predicted"/>
<sequence>MALPNNLIAFGPNANCTLDLCPIEATVYHYRPSLPANAVFISLFAICMSVHLFQGCYYRTWTYSINNAVGCITEIIGYSGRIIMYMNPFSFTGFMMQICCITFAPVFFCAAIYITLTKIVNHLGPKYSRLPPKAYYWIFLPCDIVSLALQGAGGGLSTDSSGSSQIGVNVALAGLSFQVVTLTCFSGFCIDYAIRYYRSKDVAKKPLTRPFKVFAIFLAIAILLILARCIFRVDELSEGYSGHLIRNEGLFIGMEGVLVVLAAFALNGSQPGPAFGAQGMVTQVDNADVEKLATNDNSEHIKVGDGQPGR</sequence>
<evidence type="ECO:0000256" key="3">
    <source>
        <dbReference type="ARBA" id="ARBA00022989"/>
    </source>
</evidence>
<dbReference type="Pfam" id="PF04479">
    <property type="entry name" value="RTA1"/>
    <property type="match status" value="1"/>
</dbReference>
<reference evidence="6 7" key="1">
    <citation type="submission" date="2017-03" db="EMBL/GenBank/DDBJ databases">
        <title>Genomes of endolithic fungi from Antarctica.</title>
        <authorList>
            <person name="Coleine C."/>
            <person name="Masonjones S."/>
            <person name="Stajich J.E."/>
        </authorList>
    </citation>
    <scope>NUCLEOTIDE SEQUENCE [LARGE SCALE GENOMIC DNA]</scope>
    <source>
        <strain evidence="6 7">CCFEE 6314</strain>
    </source>
</reference>
<dbReference type="OrthoDB" id="4521223at2759"/>
<evidence type="ECO:0008006" key="8">
    <source>
        <dbReference type="Google" id="ProtNLM"/>
    </source>
</evidence>
<feature type="transmembrane region" description="Helical" evidence="5">
    <location>
        <begin position="91"/>
        <end position="114"/>
    </location>
</feature>
<keyword evidence="4 5" id="KW-0472">Membrane</keyword>
<organism evidence="6 7">
    <name type="scientific">Exophiala mesophila</name>
    <name type="common">Black yeast-like fungus</name>
    <dbReference type="NCBI Taxonomy" id="212818"/>
    <lineage>
        <taxon>Eukaryota</taxon>
        <taxon>Fungi</taxon>
        <taxon>Dikarya</taxon>
        <taxon>Ascomycota</taxon>
        <taxon>Pezizomycotina</taxon>
        <taxon>Eurotiomycetes</taxon>
        <taxon>Chaetothyriomycetidae</taxon>
        <taxon>Chaetothyriales</taxon>
        <taxon>Herpotrichiellaceae</taxon>
        <taxon>Exophiala</taxon>
    </lineage>
</organism>
<feature type="transmembrane region" description="Helical" evidence="5">
    <location>
        <begin position="166"/>
        <end position="190"/>
    </location>
</feature>
<feature type="transmembrane region" description="Helical" evidence="5">
    <location>
        <begin position="65"/>
        <end position="85"/>
    </location>
</feature>
<dbReference type="AlphaFoldDB" id="A0A438N1J4"/>
<dbReference type="VEuPathDB" id="FungiDB:PV10_03663"/>
<feature type="transmembrane region" description="Helical" evidence="5">
    <location>
        <begin position="211"/>
        <end position="230"/>
    </location>
</feature>
<dbReference type="GO" id="GO:0000324">
    <property type="term" value="C:fungal-type vacuole"/>
    <property type="evidence" value="ECO:0007669"/>
    <property type="project" value="TreeGrafter"/>
</dbReference>
<dbReference type="PANTHER" id="PTHR31465">
    <property type="entry name" value="PROTEIN RTA1-RELATED"/>
    <property type="match status" value="1"/>
</dbReference>
<keyword evidence="2 5" id="KW-0812">Transmembrane</keyword>
<evidence type="ECO:0000256" key="2">
    <source>
        <dbReference type="ARBA" id="ARBA00022692"/>
    </source>
</evidence>
<dbReference type="GO" id="GO:0005886">
    <property type="term" value="C:plasma membrane"/>
    <property type="evidence" value="ECO:0007669"/>
    <property type="project" value="TreeGrafter"/>
</dbReference>
<keyword evidence="3 5" id="KW-1133">Transmembrane helix</keyword>
<name>A0A438N1J4_EXOME</name>
<gene>
    <name evidence="6" type="ORF">B0A52_06620</name>
</gene>
<accession>A0A438N1J4</accession>
<evidence type="ECO:0000256" key="1">
    <source>
        <dbReference type="ARBA" id="ARBA00004141"/>
    </source>
</evidence>
<feature type="transmembrane region" description="Helical" evidence="5">
    <location>
        <begin position="134"/>
        <end position="154"/>
    </location>
</feature>
<feature type="transmembrane region" description="Helical" evidence="5">
    <location>
        <begin position="34"/>
        <end position="53"/>
    </location>
</feature>
<dbReference type="PANTHER" id="PTHR31465:SF7">
    <property type="entry name" value="SPHINGOID LONG-CHAIN BASE TRANSPORTER RSB1"/>
    <property type="match status" value="1"/>
</dbReference>